<protein>
    <submittedName>
        <fullName evidence="2">Phosphate transport system permease protein PstC (TC 3.A.1.7.1)</fullName>
    </submittedName>
</protein>
<dbReference type="EMBL" id="UOFB01000029">
    <property type="protein sequence ID" value="VAW44260.1"/>
    <property type="molecule type" value="Genomic_DNA"/>
</dbReference>
<proteinExistence type="predicted"/>
<keyword evidence="1" id="KW-0472">Membrane</keyword>
<evidence type="ECO:0000313" key="2">
    <source>
        <dbReference type="EMBL" id="VAW44260.1"/>
    </source>
</evidence>
<dbReference type="AlphaFoldDB" id="A0A3B0VV69"/>
<keyword evidence="1" id="KW-1133">Transmembrane helix</keyword>
<accession>A0A3B0VV69</accession>
<evidence type="ECO:0000256" key="1">
    <source>
        <dbReference type="SAM" id="Phobius"/>
    </source>
</evidence>
<keyword evidence="1" id="KW-0812">Transmembrane</keyword>
<sequence length="194" mass="21674">MEKKIEQKLDKVLKGPAFERRIRIRNFKDRFARYGISFGGISVITAVLLIMFFLVYVVAPLFTSATVEKFSTFKTPGSAQDKTLYYGIDEYKDSAVRFTQSGQLLGFSLKDGQVSTEEALPLNGETITSFTRVDEAKNILAFGLSDGSLLVAQYGYEVTYPNDVKTITPQIKYPFGEEPLELGDAAIEKLALRL</sequence>
<name>A0A3B0VV69_9ZZZZ</name>
<dbReference type="PANTHER" id="PTHR42727:SF1">
    <property type="entry name" value="PHOSPHATE TRANSPORT SYSTEM PERMEASE"/>
    <property type="match status" value="1"/>
</dbReference>
<feature type="non-terminal residue" evidence="2">
    <location>
        <position position="194"/>
    </location>
</feature>
<reference evidence="2" key="1">
    <citation type="submission" date="2018-06" db="EMBL/GenBank/DDBJ databases">
        <authorList>
            <person name="Zhirakovskaya E."/>
        </authorList>
    </citation>
    <scope>NUCLEOTIDE SEQUENCE</scope>
</reference>
<gene>
    <name evidence="2" type="ORF">MNBD_GAMMA04-418</name>
</gene>
<dbReference type="PANTHER" id="PTHR42727">
    <property type="entry name" value="PHOSPHATE TRANSPORT SYSTEM PERMEASE PROTEIN"/>
    <property type="match status" value="1"/>
</dbReference>
<feature type="transmembrane region" description="Helical" evidence="1">
    <location>
        <begin position="31"/>
        <end position="59"/>
    </location>
</feature>
<organism evidence="2">
    <name type="scientific">hydrothermal vent metagenome</name>
    <dbReference type="NCBI Taxonomy" id="652676"/>
    <lineage>
        <taxon>unclassified sequences</taxon>
        <taxon>metagenomes</taxon>
        <taxon>ecological metagenomes</taxon>
    </lineage>
</organism>